<sequence length="2494" mass="277824">MEQHLLKACKEREIVLEPNVRYQLQSKTDLVFANVRATYIKTSDEESASCPFTLELTSGFEIPATQSPKTQNEAKLIEESFDEDSSMILPSQDVKPQLIVFHIPSLQSFKSNKTSVVSKNTHTIKTQSGSKNVFQEKLESNNTEETDQRNQPEYGSKTPKMVFDEGKQTDSSFDDDDDDDSIFNAPTQITDNIFNEPTQVTDNNTASTSNVKPGESSKTISARDWDDSLFDEATQIIEEKRMVSCENLQDSILCENIPNSCKPVEKKIKQGLSKNHLNLVTNNDSLDHSLLEGDEEMFTLTAIKEGLQSVSRSEECTLKNLTCGSPSDTTLEISSTKKNNTDFENQPTLIYEPSSSGENKHSNIHKNDQVDDSDSEIFAAETQVFDSIDEVYAFNVKHASTPINHTVVKVSAQYKKEKLDNLYSEKETDPDIHNASTQFFPCNDVDKHVQNIKTETNNIVDTSAQILNQAEHDEDIFSAATQVIDVCNDKLEINKMCYVEDSIRSEKINRNTLEVTNSNANEEIDSGSETDPDDILSAPTQNIVVHGSCEDVMGRNASACSKNIDFIPLNSRKNVKVHVKTNKISNQTNENETTPDVELNIRQTSKQLVIPEAKSAITELVTQVVESTLDDPILRNSKKKHYVDLSFGGDKFSTHSSRLNKSFDGGVSGDETDPDNIFESPTQIISDKETNTLDIKLQKKEYGTLKEAPNYKINETNPDLELHIGHTSNQLMVPKVQSNTSELATQVIGTSIKDLYLKNAAGNKNSDLFFKNNISSTHSRLNTSLKCDDSGEETDPDNIFDSPTQIISDKETNTIMLQKKEVGTVEEAPNQNINKTTSDVKSNMKQTSKQQLTPVVQTDITELATQVIISSLDDPTQNTHEVTPYFESNMKQTSKHQLTTDVPINTTKLDTQVIVSSLDDSTQITHESTSDFESNTKQTSKQQLTPEVQSDITELATQVIVSSLDDSTQITHESTSDFESNTKQSSKQQLTPEVQSDITELATQVIVSSLYDSTQITHEATSDFESNTKQTSKQQLTPEIQSDITELATQVIVSSLDDSTQITPEVQSDTTELATQVIVSSSDDTTQNIHKTHPIFHLNMTQTLKFQPDPKAQTDITNFTTQVIKTSQSISSIQNGREKQNVALSIEGNVFENDPLNNSTEGNDLRGLENTFDSHAQMISDKECNKTSSDLAQRNVKLDEERTTQRGIDTNPTTELNNQIPKQLMSTEVKINKLDMAAQFVPICQEGLNHLDAKGERSVYLSLPNESSPCISSSKKSTVAREKRDSNNILEPPAQIITVNKLYNKVDGKLLENISREDCDESRNRSKIILQNLHSSIIKESYISLVDLKYLKENVLPRKETFPNRASEAPTQILTPHKVQQLSELSPPTLESSTESLDALKVSPQLQSHFKPTTLTKSSEKETIICSSDKISLVNNHDKKERDLKSELQEKIKFLNISPNLITHKLNLPSTDNSDCLNEKPPIIDRSATVANSSVDVDALKINHLKHNEIDKIEESKVMKLVTADTEPFQYSGSSWKTLRTYSRKYRSIDIDEDIDADIDERLLGTPEKPDSPSLILPTSQDIREASLTVRRLVTPPDSDASDSEHYNPVIKTSFCSHKAVKKLSLDFEDSESCMKKPGSKNILEKETSPYKTRNGDFQESQKKVELEFQVGRRNKLRTYPGHKNAIKSSPPIAIDDANSIKPINETKTLKPELGECSPNVQDSPSLGTSFKKQIKRKQGSKQKKQASTTCSTKGKVNSKKSPKRIAQVMSETCSEQTLEETESRPSRSRKMTWKALDMASTNFATRTSSQDLAGRHLRSESLSSDNVYKDSEISLRNSPTSATKSKKSESNDTKKSLSKIRSMKSLTESSKDNSIKPSSSTTTNINTNGSGVKRKIVNTNKIDDINVTTKRTRIEPRSKQRDNSSSNSKAPSPFKGKKPNNTPQKVKTSAQGLPNKTNNNKSDRTEHVLEADKTANKDKVTPKRQTTMHEFSFRSSNISAKSLVDRESPLSTQATTGIGAAGKGRSNTKSPHKLTPQIYHSITRSVSQVRKSKRCSVKSEDINYQENKNLLLQNKSKKMVMKAEHNKMSVIIDISDDDNDPAESNNITLVQKKVVRRKKLVESNTSNANNTTRQARSRGLNRTEQTNNVKNESCEVKVKESVEEDDTTLQNSLSTSVGRKKTLRTSKVSSTNPTSSSFNQNTQSSQSEQNSESVHESQNSVGWNQEGSWRGRVRKRTNIFEEAGSYASLAGRGKRHTRGAASSSEERLPTPPKQRRPFYGQPGHRGNNASSRSSTLCKTSPINVLFTGLNDEQFKIQSEIVYRLGGTVVEEPEKCTVLVVDRVRRTYKFLSAAARGLPIVSPNWLKNCQKQGHFVGTESFILQDKESEKKFKFQLTETLLSSAESPLLAGYSVLVTSKVLPPPKEIKGIVESCGGSYLSRAPARWPDNSFVISCAADKAQLNKLKNCKRPIVSAEVLLSGVLQHKLDLITYKL</sequence>
<evidence type="ECO:0000313" key="8">
    <source>
        <dbReference type="EMBL" id="CAD7443064.1"/>
    </source>
</evidence>
<feature type="compositionally biased region" description="Polar residues" evidence="6">
    <location>
        <begin position="2169"/>
        <end position="2178"/>
    </location>
</feature>
<feature type="compositionally biased region" description="Basic and acidic residues" evidence="6">
    <location>
        <begin position="1913"/>
        <end position="1923"/>
    </location>
</feature>
<feature type="compositionally biased region" description="Polar residues" evidence="6">
    <location>
        <begin position="1746"/>
        <end position="1756"/>
    </location>
</feature>
<dbReference type="EMBL" id="OD565969">
    <property type="protein sequence ID" value="CAD7443064.1"/>
    <property type="molecule type" value="Genomic_DNA"/>
</dbReference>
<feature type="compositionally biased region" description="Basic and acidic residues" evidence="6">
    <location>
        <begin position="2153"/>
        <end position="2162"/>
    </location>
</feature>
<feature type="compositionally biased region" description="Polar residues" evidence="6">
    <location>
        <begin position="120"/>
        <end position="133"/>
    </location>
</feature>
<feature type="compositionally biased region" description="Polar residues" evidence="6">
    <location>
        <begin position="2123"/>
        <end position="2147"/>
    </location>
</feature>
<feature type="region of interest" description="Disordered" evidence="6">
    <location>
        <begin position="2121"/>
        <end position="2230"/>
    </location>
</feature>
<feature type="region of interest" description="Disordered" evidence="6">
    <location>
        <begin position="2248"/>
        <end position="2296"/>
    </location>
</feature>
<evidence type="ECO:0000256" key="3">
    <source>
        <dbReference type="ARBA" id="ARBA00023242"/>
    </source>
</evidence>
<protein>
    <recommendedName>
        <fullName evidence="4">PAX-interacting protein 1</fullName>
    </recommendedName>
    <alternativeName>
        <fullName evidence="5">PAX transactivation activation domain-interacting protein</fullName>
    </alternativeName>
</protein>
<feature type="region of interest" description="Disordered" evidence="6">
    <location>
        <begin position="920"/>
        <end position="947"/>
    </location>
</feature>
<dbReference type="CDD" id="cd18432">
    <property type="entry name" value="BRCT_PAXIP1_rpt6_like"/>
    <property type="match status" value="1"/>
</dbReference>
<evidence type="ECO:0000259" key="7">
    <source>
        <dbReference type="PROSITE" id="PS50172"/>
    </source>
</evidence>
<dbReference type="PANTHER" id="PTHR23196">
    <property type="entry name" value="PAX TRANSCRIPTION ACTIVATION DOMAIN INTERACTING PROTEIN"/>
    <property type="match status" value="1"/>
</dbReference>
<gene>
    <name evidence="8" type="ORF">TBIB3V08_LOCUS5477</name>
</gene>
<dbReference type="PANTHER" id="PTHR23196:SF1">
    <property type="entry name" value="PAX-INTERACTING PROTEIN 1"/>
    <property type="match status" value="1"/>
</dbReference>
<dbReference type="InterPro" id="IPR036420">
    <property type="entry name" value="BRCT_dom_sf"/>
</dbReference>
<name>A0A7R9EY07_9NEOP</name>
<evidence type="ECO:0000256" key="4">
    <source>
        <dbReference type="ARBA" id="ARBA00023858"/>
    </source>
</evidence>
<feature type="region of interest" description="Disordered" evidence="6">
    <location>
        <begin position="120"/>
        <end position="179"/>
    </location>
</feature>
<feature type="domain" description="BRCT" evidence="7">
    <location>
        <begin position="2302"/>
        <end position="2383"/>
    </location>
</feature>
<proteinExistence type="predicted"/>
<reference evidence="8" key="1">
    <citation type="submission" date="2020-11" db="EMBL/GenBank/DDBJ databases">
        <authorList>
            <person name="Tran Van P."/>
        </authorList>
    </citation>
    <scope>NUCLEOTIDE SEQUENCE</scope>
</reference>
<dbReference type="CDD" id="cd17744">
    <property type="entry name" value="BRCT_MDC1_rpt1"/>
    <property type="match status" value="1"/>
</dbReference>
<evidence type="ECO:0000256" key="2">
    <source>
        <dbReference type="ARBA" id="ARBA00022763"/>
    </source>
</evidence>
<dbReference type="InterPro" id="IPR051579">
    <property type="entry name" value="DDR_Transcriptional_Reg"/>
</dbReference>
<organism evidence="8">
    <name type="scientific">Timema bartmani</name>
    <dbReference type="NCBI Taxonomy" id="61472"/>
    <lineage>
        <taxon>Eukaryota</taxon>
        <taxon>Metazoa</taxon>
        <taxon>Ecdysozoa</taxon>
        <taxon>Arthropoda</taxon>
        <taxon>Hexapoda</taxon>
        <taxon>Insecta</taxon>
        <taxon>Pterygota</taxon>
        <taxon>Neoptera</taxon>
        <taxon>Polyneoptera</taxon>
        <taxon>Phasmatodea</taxon>
        <taxon>Timematodea</taxon>
        <taxon>Timematoidea</taxon>
        <taxon>Timematidae</taxon>
        <taxon>Timema</taxon>
    </lineage>
</organism>
<evidence type="ECO:0000256" key="1">
    <source>
        <dbReference type="ARBA" id="ARBA00004123"/>
    </source>
</evidence>
<feature type="compositionally biased region" description="Polar residues" evidence="6">
    <location>
        <begin position="1719"/>
        <end position="1732"/>
    </location>
</feature>
<feature type="compositionally biased region" description="Basic and acidic residues" evidence="6">
    <location>
        <begin position="1962"/>
        <end position="1982"/>
    </location>
</feature>
<dbReference type="Gene3D" id="3.40.50.10190">
    <property type="entry name" value="BRCT domain"/>
    <property type="match status" value="2"/>
</dbReference>
<keyword evidence="2" id="KW-0227">DNA damage</keyword>
<dbReference type="Pfam" id="PF16770">
    <property type="entry name" value="RTT107_BRCT_5"/>
    <property type="match status" value="1"/>
</dbReference>
<accession>A0A7R9EY07</accession>
<dbReference type="Pfam" id="PF16589">
    <property type="entry name" value="BRCT_2"/>
    <property type="match status" value="1"/>
</dbReference>
<dbReference type="GO" id="GO:0005634">
    <property type="term" value="C:nucleus"/>
    <property type="evidence" value="ECO:0007669"/>
    <property type="project" value="UniProtKB-SubCell"/>
</dbReference>
<feature type="compositionally biased region" description="Low complexity" evidence="6">
    <location>
        <begin position="1876"/>
        <end position="1889"/>
    </location>
</feature>
<feature type="region of interest" description="Disordered" evidence="6">
    <location>
        <begin position="1711"/>
        <end position="1791"/>
    </location>
</feature>
<dbReference type="GO" id="GO:0006974">
    <property type="term" value="P:DNA damage response"/>
    <property type="evidence" value="ECO:0007669"/>
    <property type="project" value="UniProtKB-KW"/>
</dbReference>
<dbReference type="SMART" id="SM00292">
    <property type="entry name" value="BRCT"/>
    <property type="match status" value="2"/>
</dbReference>
<feature type="region of interest" description="Disordered" evidence="6">
    <location>
        <begin position="1681"/>
        <end position="1700"/>
    </location>
</feature>
<feature type="region of interest" description="Disordered" evidence="6">
    <location>
        <begin position="197"/>
        <end position="219"/>
    </location>
</feature>
<evidence type="ECO:0000256" key="5">
    <source>
        <dbReference type="ARBA" id="ARBA00030146"/>
    </source>
</evidence>
<evidence type="ECO:0000256" key="6">
    <source>
        <dbReference type="SAM" id="MobiDB-lite"/>
    </source>
</evidence>
<feature type="compositionally biased region" description="Basic and acidic residues" evidence="6">
    <location>
        <begin position="1847"/>
        <end position="1856"/>
    </location>
</feature>
<dbReference type="SUPFAM" id="SSF52113">
    <property type="entry name" value="BRCT domain"/>
    <property type="match status" value="1"/>
</dbReference>
<feature type="compositionally biased region" description="Low complexity" evidence="6">
    <location>
        <begin position="2187"/>
        <end position="2222"/>
    </location>
</feature>
<feature type="region of interest" description="Disordered" evidence="6">
    <location>
        <begin position="1831"/>
        <end position="1984"/>
    </location>
</feature>
<comment type="subcellular location">
    <subcellularLocation>
        <location evidence="1">Nucleus</location>
    </subcellularLocation>
</comment>
<feature type="compositionally biased region" description="Basic residues" evidence="6">
    <location>
        <begin position="1733"/>
        <end position="1745"/>
    </location>
</feature>
<keyword evidence="3" id="KW-0539">Nucleus</keyword>
<feature type="compositionally biased region" description="Polar residues" evidence="6">
    <location>
        <begin position="1940"/>
        <end position="1961"/>
    </location>
</feature>
<feature type="compositionally biased region" description="Polar residues" evidence="6">
    <location>
        <begin position="1835"/>
        <end position="1844"/>
    </location>
</feature>
<dbReference type="InterPro" id="IPR001357">
    <property type="entry name" value="BRCT_dom"/>
</dbReference>
<dbReference type="PROSITE" id="PS50172">
    <property type="entry name" value="BRCT"/>
    <property type="match status" value="1"/>
</dbReference>
<feature type="region of interest" description="Disordered" evidence="6">
    <location>
        <begin position="967"/>
        <end position="990"/>
    </location>
</feature>
<feature type="region of interest" description="Disordered" evidence="6">
    <location>
        <begin position="2005"/>
        <end position="2034"/>
    </location>
</feature>